<accession>A0A845BU39</accession>
<evidence type="ECO:0000256" key="16">
    <source>
        <dbReference type="PROSITE-ProRule" id="PRU01091"/>
    </source>
</evidence>
<keyword evidence="11 16" id="KW-0238">DNA-binding</keyword>
<dbReference type="Gene3D" id="3.40.309.10">
    <property type="entry name" value="Aldehyde Dehydrogenase, Chain A, domain 2"/>
    <property type="match status" value="1"/>
</dbReference>
<name>A0A845BU39_9NEIS</name>
<evidence type="ECO:0000256" key="5">
    <source>
        <dbReference type="ARBA" id="ARBA00022553"/>
    </source>
</evidence>
<proteinExistence type="inferred from homology"/>
<dbReference type="EMBL" id="WSSB01000002">
    <property type="protein sequence ID" value="MXR36053.1"/>
    <property type="molecule type" value="Genomic_DNA"/>
</dbReference>
<keyword evidence="5 15" id="KW-0597">Phosphoprotein</keyword>
<dbReference type="SUPFAM" id="SSF53720">
    <property type="entry name" value="ALDH-like"/>
    <property type="match status" value="1"/>
</dbReference>
<dbReference type="GO" id="GO:0000156">
    <property type="term" value="F:phosphorelay response regulator activity"/>
    <property type="evidence" value="ECO:0007669"/>
    <property type="project" value="InterPro"/>
</dbReference>
<evidence type="ECO:0000256" key="15">
    <source>
        <dbReference type="PROSITE-ProRule" id="PRU00169"/>
    </source>
</evidence>
<comment type="function">
    <text evidence="14">This protein is a positive regulator for the phosphate regulon. Transcription of this operon is positively regulated by PhoB and PhoR when phosphate is limited.</text>
</comment>
<dbReference type="Pfam" id="PF00072">
    <property type="entry name" value="Response_reg"/>
    <property type="match status" value="1"/>
</dbReference>
<evidence type="ECO:0000259" key="21">
    <source>
        <dbReference type="PROSITE" id="PS51755"/>
    </source>
</evidence>
<dbReference type="PROSITE" id="PS51755">
    <property type="entry name" value="OMPR_PHOB"/>
    <property type="match status" value="1"/>
</dbReference>
<dbReference type="Pfam" id="PF00171">
    <property type="entry name" value="Aldedh"/>
    <property type="match status" value="1"/>
</dbReference>
<evidence type="ECO:0000256" key="18">
    <source>
        <dbReference type="RuleBase" id="RU003345"/>
    </source>
</evidence>
<dbReference type="GO" id="GO:0006355">
    <property type="term" value="P:regulation of DNA-templated transcription"/>
    <property type="evidence" value="ECO:0007669"/>
    <property type="project" value="InterPro"/>
</dbReference>
<feature type="domain" description="OmpR/PhoB-type" evidence="21">
    <location>
        <begin position="938"/>
        <end position="1036"/>
    </location>
</feature>
<dbReference type="InterPro" id="IPR001867">
    <property type="entry name" value="OmpR/PhoB-type_DNA-bd"/>
</dbReference>
<evidence type="ECO:0000256" key="3">
    <source>
        <dbReference type="ARBA" id="ARBA00022448"/>
    </source>
</evidence>
<evidence type="ECO:0000256" key="7">
    <source>
        <dbReference type="ARBA" id="ARBA00023002"/>
    </source>
</evidence>
<dbReference type="InterPro" id="IPR016032">
    <property type="entry name" value="Sig_transdc_resp-reg_C-effctor"/>
</dbReference>
<dbReference type="GO" id="GO:0005737">
    <property type="term" value="C:cytoplasm"/>
    <property type="evidence" value="ECO:0007669"/>
    <property type="project" value="UniProtKB-SubCell"/>
</dbReference>
<gene>
    <name evidence="22" type="primary">phoB</name>
    <name evidence="22" type="ORF">GQF02_03565</name>
</gene>
<feature type="region of interest" description="Disordered" evidence="19">
    <location>
        <begin position="481"/>
        <end position="737"/>
    </location>
</feature>
<dbReference type="PROSITE" id="PS00687">
    <property type="entry name" value="ALDEHYDE_DEHYDR_GLU"/>
    <property type="match status" value="1"/>
</dbReference>
<dbReference type="InterPro" id="IPR029510">
    <property type="entry name" value="Ald_DH_CS_GLU"/>
</dbReference>
<evidence type="ECO:0000256" key="11">
    <source>
        <dbReference type="ARBA" id="ARBA00023125"/>
    </source>
</evidence>
<evidence type="ECO:0000256" key="2">
    <source>
        <dbReference type="ARBA" id="ARBA00013332"/>
    </source>
</evidence>
<evidence type="ECO:0000256" key="12">
    <source>
        <dbReference type="ARBA" id="ARBA00023159"/>
    </source>
</evidence>
<keyword evidence="3" id="KW-0813">Transport</keyword>
<dbReference type="FunFam" id="3.40.50.2300:FF:000001">
    <property type="entry name" value="DNA-binding response regulator PhoB"/>
    <property type="match status" value="1"/>
</dbReference>
<dbReference type="Gene3D" id="3.40.605.10">
    <property type="entry name" value="Aldehyde Dehydrogenase, Chain A, domain 1"/>
    <property type="match status" value="1"/>
</dbReference>
<evidence type="ECO:0000256" key="17">
    <source>
        <dbReference type="PROSITE-ProRule" id="PRU10007"/>
    </source>
</evidence>
<dbReference type="InterPro" id="IPR016162">
    <property type="entry name" value="Ald_DH_N"/>
</dbReference>
<dbReference type="InterPro" id="IPR015657">
    <property type="entry name" value="Aminobutyraldehyde_DH"/>
</dbReference>
<dbReference type="InterPro" id="IPR015590">
    <property type="entry name" value="Aldehyde_DH_dom"/>
</dbReference>
<keyword evidence="13" id="KW-0804">Transcription</keyword>
<dbReference type="GO" id="GO:0003677">
    <property type="term" value="F:DNA binding"/>
    <property type="evidence" value="ECO:0007669"/>
    <property type="project" value="UniProtKB-UniRule"/>
</dbReference>
<feature type="active site" evidence="17">
    <location>
        <position position="246"/>
    </location>
</feature>
<feature type="modified residue" description="4-aspartylphosphate" evidence="15">
    <location>
        <position position="862"/>
    </location>
</feature>
<evidence type="ECO:0000256" key="14">
    <source>
        <dbReference type="ARBA" id="ARBA00024735"/>
    </source>
</evidence>
<dbReference type="PROSITE" id="PS50110">
    <property type="entry name" value="RESPONSE_REGULATORY"/>
    <property type="match status" value="1"/>
</dbReference>
<evidence type="ECO:0000256" key="1">
    <source>
        <dbReference type="ARBA" id="ARBA00004496"/>
    </source>
</evidence>
<evidence type="ECO:0000256" key="4">
    <source>
        <dbReference type="ARBA" id="ARBA00022490"/>
    </source>
</evidence>
<dbReference type="CDD" id="cd00383">
    <property type="entry name" value="trans_reg_C"/>
    <property type="match status" value="1"/>
</dbReference>
<evidence type="ECO:0000256" key="10">
    <source>
        <dbReference type="ARBA" id="ARBA00023027"/>
    </source>
</evidence>
<evidence type="ECO:0000259" key="20">
    <source>
        <dbReference type="PROSITE" id="PS50110"/>
    </source>
</evidence>
<sequence>MQTRMLIAGERVAGQGESLAVCSPASGEVLTHIAEASSEQVEAAVAAAENAFHAWRATPPKERSERLLALADKLLAHGEELAMLESANCGKPYATVLADEIPAIVDVFRYFAGACRNLNATAAGEYLPGHTSYIRRDAIGVVASIAPWNYPLMMAAWKLAPALAAGNTVVLKPSELTPLTTLRLCDFLADVFPPGVVNVVFGRGAEVGSPLISDARVRMVSVTGSIATGHHVLAAAQHGIKRTHLELGGKAPVIIHADADLDAAINAVRAFGFYNAGQDCTAACRLYVHKKVYENFGADLADAVAGIKVGTPREEGVEMGPVISAGHLVRIEGYVERARANRHIECLTGGNRISGPGNFFQPTVLAGAHPHDEIVRREVFGPVISMTPFDDNDDVIAWANDSDYGLASSVWTRDIGRAMDASARLQYGCTWVNTHFMLASEMPHGGLKQSGYGKDMSVYALEDYSVVRHVMIKHGLGTRDSGLGTRDSGLGTRDSGLGTRDSGLGTRDSGLGTRDSGLGTRDSGLGTRDSGLGTRDSGLGTRDSGLGTRDSGLGTRDSGLGTRDSGLGTRDSGLGTRDSGLGTRDSGLGTRDSGLGTRDSGLGTRDSGLGTRDSGLGTRDSGLGTRDSGLGTRDSGLGTRDSGLGTRDSGLGTRDSGLGTRDSGLGTRDSGLGTRDSGLGTRDSGLGTRDSGLGTRDSGLGTRDSGLGTRDSGLGTRDSGLGTRDSGLGTRDSGLGTRDSGLGFQCFGQARSRQHHESRFPAPRSQNTKTILREYMLAIPHSPLFRQTVILMSCFIPILVPNRDLGRLFMPATILLVEDEPAIQELIAFNLTQAGHHVLRADSAEAAHAMIRQALPDLVLLDWMLPGASGVDIARRLRAEERTRTIPIIMLTARSDEQDKVAGLETGADDYITKPFSPRELLARIKALLRRRAPQMTDDAIEVNGLRLDPVTHRITIAGKPQDLGPTEFRLLHFFMTHAERVHSRTQLLDQVWGDHVFVEERTVDVHIRRLRSALEATGHDALIQTVRGTGYRFSTQM</sequence>
<keyword evidence="4" id="KW-0963">Cytoplasm</keyword>
<dbReference type="InterPro" id="IPR001789">
    <property type="entry name" value="Sig_transdc_resp-reg_receiver"/>
</dbReference>
<keyword evidence="9" id="KW-0805">Transcription regulation</keyword>
<dbReference type="FunFam" id="3.40.309.10:FF:000010">
    <property type="entry name" value="Gamma-aminobutyraldehyde dehydrogenase"/>
    <property type="match status" value="1"/>
</dbReference>
<evidence type="ECO:0000256" key="8">
    <source>
        <dbReference type="ARBA" id="ARBA00023012"/>
    </source>
</evidence>
<dbReference type="FunFam" id="1.10.10.10:FF:000011">
    <property type="entry name" value="Phosphate regulon transcriptional regulator PhoB"/>
    <property type="match status" value="1"/>
</dbReference>
<evidence type="ECO:0000256" key="19">
    <source>
        <dbReference type="SAM" id="MobiDB-lite"/>
    </source>
</evidence>
<dbReference type="InterPro" id="IPR011879">
    <property type="entry name" value="Sig_transdc_resp-reg_PhoB"/>
</dbReference>
<comment type="similarity">
    <text evidence="18">Belongs to the aldehyde dehydrogenase family.</text>
</comment>
<dbReference type="InterPro" id="IPR016161">
    <property type="entry name" value="Ald_DH/histidinol_DH"/>
</dbReference>
<dbReference type="Gene3D" id="1.10.10.10">
    <property type="entry name" value="Winged helix-like DNA-binding domain superfamily/Winged helix DNA-binding domain"/>
    <property type="match status" value="1"/>
</dbReference>
<evidence type="ECO:0000313" key="23">
    <source>
        <dbReference type="Proteomes" id="UP000467214"/>
    </source>
</evidence>
<dbReference type="InterPro" id="IPR036388">
    <property type="entry name" value="WH-like_DNA-bd_sf"/>
</dbReference>
<dbReference type="Proteomes" id="UP000467214">
    <property type="component" value="Unassembled WGS sequence"/>
</dbReference>
<keyword evidence="10" id="KW-0520">NAD</keyword>
<dbReference type="InterPro" id="IPR016163">
    <property type="entry name" value="Ald_DH_C"/>
</dbReference>
<comment type="subcellular location">
    <subcellularLocation>
        <location evidence="1">Cytoplasm</location>
    </subcellularLocation>
</comment>
<protein>
    <recommendedName>
        <fullName evidence="2">Phosphate regulon transcriptional regulatory protein PhoB</fullName>
    </recommendedName>
</protein>
<keyword evidence="8" id="KW-0902">Two-component regulatory system</keyword>
<keyword evidence="12" id="KW-0010">Activator</keyword>
<evidence type="ECO:0000256" key="9">
    <source>
        <dbReference type="ARBA" id="ARBA00023015"/>
    </source>
</evidence>
<dbReference type="InterPro" id="IPR011006">
    <property type="entry name" value="CheY-like_superfamily"/>
</dbReference>
<feature type="domain" description="Response regulatory" evidence="20">
    <location>
        <begin position="813"/>
        <end position="929"/>
    </location>
</feature>
<dbReference type="Gene3D" id="3.40.50.2300">
    <property type="match status" value="1"/>
</dbReference>
<dbReference type="AlphaFoldDB" id="A0A845BU39"/>
<dbReference type="SUPFAM" id="SSF52172">
    <property type="entry name" value="CheY-like"/>
    <property type="match status" value="1"/>
</dbReference>
<dbReference type="CDD" id="cd17618">
    <property type="entry name" value="REC_OmpR_PhoB"/>
    <property type="match status" value="1"/>
</dbReference>
<keyword evidence="7 18" id="KW-0560">Oxidoreductase</keyword>
<keyword evidence="6" id="KW-0592">Phosphate transport</keyword>
<dbReference type="SMART" id="SM00448">
    <property type="entry name" value="REC"/>
    <property type="match status" value="1"/>
</dbReference>
<evidence type="ECO:0000256" key="6">
    <source>
        <dbReference type="ARBA" id="ARBA00022592"/>
    </source>
</evidence>
<dbReference type="GO" id="GO:0006817">
    <property type="term" value="P:phosphate ion transport"/>
    <property type="evidence" value="ECO:0007669"/>
    <property type="project" value="UniProtKB-KW"/>
</dbReference>
<dbReference type="FunFam" id="3.40.605.10:FF:000001">
    <property type="entry name" value="Aldehyde dehydrogenase 1"/>
    <property type="match status" value="1"/>
</dbReference>
<feature type="DNA-binding region" description="OmpR/PhoB-type" evidence="16">
    <location>
        <begin position="938"/>
        <end position="1036"/>
    </location>
</feature>
<dbReference type="NCBIfam" id="NF010000">
    <property type="entry name" value="PRK13473.1"/>
    <property type="match status" value="1"/>
</dbReference>
<evidence type="ECO:0000313" key="22">
    <source>
        <dbReference type="EMBL" id="MXR36053.1"/>
    </source>
</evidence>
<dbReference type="GO" id="GO:0004030">
    <property type="term" value="F:aldehyde dehydrogenase [NAD(P)+] activity"/>
    <property type="evidence" value="ECO:0007669"/>
    <property type="project" value="UniProtKB-ARBA"/>
</dbReference>
<organism evidence="22 23">
    <name type="scientific">Craterilacuibacter sinensis</name>
    <dbReference type="NCBI Taxonomy" id="2686017"/>
    <lineage>
        <taxon>Bacteria</taxon>
        <taxon>Pseudomonadati</taxon>
        <taxon>Pseudomonadota</taxon>
        <taxon>Betaproteobacteria</taxon>
        <taxon>Neisseriales</taxon>
        <taxon>Neisseriaceae</taxon>
        <taxon>Craterilacuibacter</taxon>
    </lineage>
</organism>
<comment type="caution">
    <text evidence="22">The sequence shown here is derived from an EMBL/GenBank/DDBJ whole genome shotgun (WGS) entry which is preliminary data.</text>
</comment>
<reference evidence="22 23" key="1">
    <citation type="submission" date="2019-12" db="EMBL/GenBank/DDBJ databases">
        <title>Neisseriaceae gen. nov. sp. Genome sequencing and assembly.</title>
        <authorList>
            <person name="Liu Z."/>
            <person name="Li A."/>
        </authorList>
    </citation>
    <scope>NUCLEOTIDE SEQUENCE [LARGE SCALE GENOMIC DNA]</scope>
    <source>
        <strain evidence="22 23">B2N2-7</strain>
    </source>
</reference>
<dbReference type="NCBIfam" id="TIGR02154">
    <property type="entry name" value="PhoB"/>
    <property type="match status" value="1"/>
</dbReference>
<keyword evidence="23" id="KW-1185">Reference proteome</keyword>
<dbReference type="SMART" id="SM00862">
    <property type="entry name" value="Trans_reg_C"/>
    <property type="match status" value="1"/>
</dbReference>
<dbReference type="SUPFAM" id="SSF46894">
    <property type="entry name" value="C-terminal effector domain of the bipartite response regulators"/>
    <property type="match status" value="1"/>
</dbReference>
<dbReference type="CDD" id="cd07092">
    <property type="entry name" value="ALDH_ABALDH-YdcW"/>
    <property type="match status" value="1"/>
</dbReference>
<dbReference type="Pfam" id="PF00486">
    <property type="entry name" value="Trans_reg_C"/>
    <property type="match status" value="1"/>
</dbReference>
<dbReference type="PANTHER" id="PTHR11699">
    <property type="entry name" value="ALDEHYDE DEHYDROGENASE-RELATED"/>
    <property type="match status" value="1"/>
</dbReference>
<evidence type="ECO:0000256" key="13">
    <source>
        <dbReference type="ARBA" id="ARBA00023163"/>
    </source>
</evidence>
<dbReference type="Gene3D" id="6.10.250.690">
    <property type="match status" value="1"/>
</dbReference>